<dbReference type="EMBL" id="LR729207">
    <property type="protein sequence ID" value="VWP01235.1"/>
    <property type="molecule type" value="Genomic_DNA"/>
</dbReference>
<reference evidence="2" key="1">
    <citation type="submission" date="2019-10" db="EMBL/GenBank/DDBJ databases">
        <authorList>
            <person name="Nor Muhammad N."/>
        </authorList>
    </citation>
    <scope>NUCLEOTIDE SEQUENCE</scope>
</reference>
<organism evidence="2">
    <name type="scientific">Ganoderma boninense</name>
    <dbReference type="NCBI Taxonomy" id="34458"/>
    <lineage>
        <taxon>Eukaryota</taxon>
        <taxon>Fungi</taxon>
        <taxon>Dikarya</taxon>
        <taxon>Basidiomycota</taxon>
        <taxon>Agaricomycotina</taxon>
        <taxon>Agaricomycetes</taxon>
        <taxon>Polyporales</taxon>
        <taxon>Polyporaceae</taxon>
        <taxon>Ganoderma</taxon>
    </lineage>
</organism>
<dbReference type="AlphaFoldDB" id="A0A5K1K5N0"/>
<evidence type="ECO:0000256" key="1">
    <source>
        <dbReference type="SAM" id="MobiDB-lite"/>
    </source>
</evidence>
<gene>
    <name evidence="2" type="primary">P0A2F2</name>
</gene>
<protein>
    <submittedName>
        <fullName evidence="2">NAD-dependent protein deacylase )</fullName>
        <ecNumber evidence="2">3.5.1.-</ecNumber>
    </submittedName>
</protein>
<dbReference type="EC" id="3.5.1.-" evidence="2"/>
<feature type="region of interest" description="Disordered" evidence="1">
    <location>
        <begin position="317"/>
        <end position="351"/>
    </location>
</feature>
<feature type="region of interest" description="Disordered" evidence="1">
    <location>
        <begin position="142"/>
        <end position="161"/>
    </location>
</feature>
<dbReference type="GO" id="GO:0016787">
    <property type="term" value="F:hydrolase activity"/>
    <property type="evidence" value="ECO:0007669"/>
    <property type="project" value="UniProtKB-KW"/>
</dbReference>
<keyword evidence="2" id="KW-0378">Hydrolase</keyword>
<name>A0A5K1K5N0_9APHY</name>
<evidence type="ECO:0000313" key="2">
    <source>
        <dbReference type="EMBL" id="VWP01235.1"/>
    </source>
</evidence>
<sequence length="460" mass="50863">MLTAEFTEAVDALIQDTSLPNNALNARARRYLKLVTDLQLRGPPWAARIQTAIPKVPAFCTLQLIASLYAVADELKLVAGKRYVSATICVCGDRTIPAAMGAPEGQSITNLVQALDAIASTWAAFLLWPFYVHGADRNLNSSPGDPQAFSSGPPPQNESEWVEKHQLVRDQQRREKEQVMARDNYYCFMCGQYDTDWFFKQQPEPPDGADFNDCDVVRIIKREVLAQDEGCSLDGNSLNIMHGILKRYFSMNETLLEKAEGPRNMLFVNTSACTGFRKFQWCLSPTKTPNRYKIKRYGPRNYAGSRHVTSCVSFVDHSQSLSPSQPPHPSPSPSRFQSQARARAGRGIDTEPVDLPDPALLRLHAALAGVLCLSGADLAFDCLLARPPWLPGCSRWPAPRGAAFWASVVEYEGEETCLEVDLDLSVEALLDDMRARAVAAGDYEARPAATNSREGSPSRH</sequence>
<accession>A0A5K1K5N0</accession>
<proteinExistence type="predicted"/>